<proteinExistence type="inferred from homology"/>
<feature type="binding site" evidence="5">
    <location>
        <position position="261"/>
    </location>
    <ligand>
        <name>S-adenosyl-L-methionine</name>
        <dbReference type="ChEBI" id="CHEBI:59789"/>
    </ligand>
</feature>
<dbReference type="GO" id="GO:0001510">
    <property type="term" value="P:RNA methylation"/>
    <property type="evidence" value="ECO:0007669"/>
    <property type="project" value="InterPro"/>
</dbReference>
<dbReference type="PANTHER" id="PTHR22808">
    <property type="entry name" value="NCL1 YEAST -RELATED NOL1/NOP2/FMU SUN DOMAIN-CONTAINING"/>
    <property type="match status" value="1"/>
</dbReference>
<evidence type="ECO:0000256" key="4">
    <source>
        <dbReference type="ARBA" id="ARBA00022884"/>
    </source>
</evidence>
<sequence>MVNMAKKAETTKKKKNDKRKATAAAAATSQTAQQPKKAKNDNKAAMAKGPNSLRNAHNVGMGETVSERKANELWFRKANYGTVLFESYYKNQSPSIIVAPPPPSSELQKLSKNAKKSLKKNRQRQFQSFMDCLAQPLPVAFRIRHTVPQNVKASLRATLKSLGLSPVPYDPTHLIYQTPPSLNKATIRKGGPSYSHPLASFLRTNLTSGHLSRQEIVSMIPVLCLGPSLTSTCLDLCASPGSKTLQLLETSTPSGLIVANDVHPGRVSSLEAAISRALLPSSNLERLIISNHDGSKFPDSPTLGPCYDKVLVDVPCSGDGTIRKDSSILPRWNPNTSNALHSLQCDIGFRGLEVLKVGGVMAYSTCTFNPVEDEAVVAEIVRRAEGRAGEGAVEVEGWENPLPGLVKREGVVDWRVADFVEAGEEEEEEDESKGEEVRIRWHDEGYLKAKEVGMEGAVESLWPREDIKRYNLDRCCRFLPHDNDTGGFFVALLKKHKPFGPRKTQVVAEKKKKKKKNKGGGESEAPELQPLRPIDHKTYSSLCSKHPDLPPASRLYQRGDDRDTIYLVPVQTNEIFVGDNSSGSEEKESPLNVLFAGRVFMKKLESGEYELVVKNN</sequence>
<evidence type="ECO:0000256" key="3">
    <source>
        <dbReference type="ARBA" id="ARBA00022691"/>
    </source>
</evidence>
<accession>A0A9W7BRA3</accession>
<dbReference type="Proteomes" id="UP001165085">
    <property type="component" value="Unassembled WGS sequence"/>
</dbReference>
<dbReference type="InterPro" id="IPR001678">
    <property type="entry name" value="MeTrfase_RsmB-F_NOP2_dom"/>
</dbReference>
<dbReference type="EMBL" id="BRXY01000438">
    <property type="protein sequence ID" value="GMH95157.1"/>
    <property type="molecule type" value="Genomic_DNA"/>
</dbReference>
<keyword evidence="1 5" id="KW-0489">Methyltransferase</keyword>
<dbReference type="InterPro" id="IPR023267">
    <property type="entry name" value="RCMT"/>
</dbReference>
<dbReference type="GO" id="GO:0003723">
    <property type="term" value="F:RNA binding"/>
    <property type="evidence" value="ECO:0007669"/>
    <property type="project" value="UniProtKB-UniRule"/>
</dbReference>
<feature type="binding site" evidence="5">
    <location>
        <position position="313"/>
    </location>
    <ligand>
        <name>S-adenosyl-L-methionine</name>
        <dbReference type="ChEBI" id="CHEBI:59789"/>
    </ligand>
</feature>
<gene>
    <name evidence="8" type="ORF">TrST_g3263</name>
</gene>
<dbReference type="Gene3D" id="3.40.50.150">
    <property type="entry name" value="Vaccinia Virus protein VP39"/>
    <property type="match status" value="1"/>
</dbReference>
<evidence type="ECO:0000313" key="9">
    <source>
        <dbReference type="Proteomes" id="UP001165085"/>
    </source>
</evidence>
<feature type="region of interest" description="Disordered" evidence="6">
    <location>
        <begin position="1"/>
        <end position="64"/>
    </location>
</feature>
<dbReference type="PRINTS" id="PR02008">
    <property type="entry name" value="RCMTFAMILY"/>
</dbReference>
<keyword evidence="9" id="KW-1185">Reference proteome</keyword>
<name>A0A9W7BRA3_9STRA</name>
<evidence type="ECO:0000256" key="1">
    <source>
        <dbReference type="ARBA" id="ARBA00022603"/>
    </source>
</evidence>
<keyword evidence="3 5" id="KW-0949">S-adenosyl-L-methionine</keyword>
<organism evidence="8 9">
    <name type="scientific">Triparma strigata</name>
    <dbReference type="NCBI Taxonomy" id="1606541"/>
    <lineage>
        <taxon>Eukaryota</taxon>
        <taxon>Sar</taxon>
        <taxon>Stramenopiles</taxon>
        <taxon>Ochrophyta</taxon>
        <taxon>Bolidophyceae</taxon>
        <taxon>Parmales</taxon>
        <taxon>Triparmaceae</taxon>
        <taxon>Triparma</taxon>
    </lineage>
</organism>
<feature type="active site" description="Nucleophile" evidence="5">
    <location>
        <position position="366"/>
    </location>
</feature>
<feature type="domain" description="SAM-dependent MTase RsmB/NOP-type" evidence="7">
    <location>
        <begin position="129"/>
        <end position="496"/>
    </location>
</feature>
<dbReference type="OrthoDB" id="6093671at2759"/>
<dbReference type="AlphaFoldDB" id="A0A9W7BRA3"/>
<evidence type="ECO:0000256" key="6">
    <source>
        <dbReference type="SAM" id="MobiDB-lite"/>
    </source>
</evidence>
<feature type="compositionally biased region" description="Low complexity" evidence="6">
    <location>
        <begin position="22"/>
        <end position="35"/>
    </location>
</feature>
<dbReference type="SUPFAM" id="SSF53335">
    <property type="entry name" value="S-adenosyl-L-methionine-dependent methyltransferases"/>
    <property type="match status" value="1"/>
</dbReference>
<comment type="caution">
    <text evidence="8">The sequence shown here is derived from an EMBL/GenBank/DDBJ whole genome shotgun (WGS) entry which is preliminary data.</text>
</comment>
<evidence type="ECO:0000259" key="7">
    <source>
        <dbReference type="PROSITE" id="PS51686"/>
    </source>
</evidence>
<reference evidence="9" key="1">
    <citation type="journal article" date="2023" name="Commun. Biol.">
        <title>Genome analysis of Parmales, the sister group of diatoms, reveals the evolutionary specialization of diatoms from phago-mixotrophs to photoautotrophs.</title>
        <authorList>
            <person name="Ban H."/>
            <person name="Sato S."/>
            <person name="Yoshikawa S."/>
            <person name="Yamada K."/>
            <person name="Nakamura Y."/>
            <person name="Ichinomiya M."/>
            <person name="Sato N."/>
            <person name="Blanc-Mathieu R."/>
            <person name="Endo H."/>
            <person name="Kuwata A."/>
            <person name="Ogata H."/>
        </authorList>
    </citation>
    <scope>NUCLEOTIDE SEQUENCE [LARGE SCALE GENOMIC DNA]</scope>
    <source>
        <strain evidence="9">NIES 3701</strain>
    </source>
</reference>
<feature type="binding site" evidence="5">
    <location>
        <position position="293"/>
    </location>
    <ligand>
        <name>S-adenosyl-L-methionine</name>
        <dbReference type="ChEBI" id="CHEBI:59789"/>
    </ligand>
</feature>
<dbReference type="InterPro" id="IPR029063">
    <property type="entry name" value="SAM-dependent_MTases_sf"/>
</dbReference>
<dbReference type="PANTHER" id="PTHR22808:SF1">
    <property type="entry name" value="RNA CYTOSINE-C(5)-METHYLTRANSFERASE NSUN2-RELATED"/>
    <property type="match status" value="1"/>
</dbReference>
<comment type="caution">
    <text evidence="5">Lacks conserved residue(s) required for the propagation of feature annotation.</text>
</comment>
<keyword evidence="2 5" id="KW-0808">Transferase</keyword>
<evidence type="ECO:0000256" key="2">
    <source>
        <dbReference type="ARBA" id="ARBA00022679"/>
    </source>
</evidence>
<dbReference type="Pfam" id="PF01189">
    <property type="entry name" value="Methyltr_RsmB-F"/>
    <property type="match status" value="1"/>
</dbReference>
<evidence type="ECO:0000313" key="8">
    <source>
        <dbReference type="EMBL" id="GMH95157.1"/>
    </source>
</evidence>
<feature type="region of interest" description="Disordered" evidence="6">
    <location>
        <begin position="501"/>
        <end position="531"/>
    </location>
</feature>
<dbReference type="InterPro" id="IPR049560">
    <property type="entry name" value="MeTrfase_RsmB-F_NOP2_cat"/>
</dbReference>
<evidence type="ECO:0000256" key="5">
    <source>
        <dbReference type="PROSITE-ProRule" id="PRU01023"/>
    </source>
</evidence>
<dbReference type="PROSITE" id="PS51686">
    <property type="entry name" value="SAM_MT_RSMB_NOP"/>
    <property type="match status" value="1"/>
</dbReference>
<feature type="compositionally biased region" description="Basic and acidic residues" evidence="6">
    <location>
        <begin position="1"/>
        <end position="11"/>
    </location>
</feature>
<comment type="similarity">
    <text evidence="5">Belongs to the class I-like SAM-binding methyltransferase superfamily. RsmB/NOP family.</text>
</comment>
<protein>
    <recommendedName>
        <fullName evidence="7">SAM-dependent MTase RsmB/NOP-type domain-containing protein</fullName>
    </recommendedName>
</protein>
<keyword evidence="4 5" id="KW-0694">RNA-binding</keyword>
<dbReference type="GO" id="GO:0008173">
    <property type="term" value="F:RNA methyltransferase activity"/>
    <property type="evidence" value="ECO:0007669"/>
    <property type="project" value="InterPro"/>
</dbReference>